<protein>
    <submittedName>
        <fullName evidence="5">GntR family transcriptional regulator</fullName>
    </submittedName>
</protein>
<dbReference type="PANTHER" id="PTHR43537:SF24">
    <property type="entry name" value="GLUCONATE OPERON TRANSCRIPTIONAL REPRESSOR"/>
    <property type="match status" value="1"/>
</dbReference>
<evidence type="ECO:0000313" key="5">
    <source>
        <dbReference type="EMBL" id="OZI35437.1"/>
    </source>
</evidence>
<dbReference type="InterPro" id="IPR008920">
    <property type="entry name" value="TF_FadR/GntR_C"/>
</dbReference>
<dbReference type="EMBL" id="NEVL01000003">
    <property type="protein sequence ID" value="OZI35437.1"/>
    <property type="molecule type" value="Genomic_DNA"/>
</dbReference>
<keyword evidence="3" id="KW-0804">Transcription</keyword>
<dbReference type="Gene3D" id="1.20.120.530">
    <property type="entry name" value="GntR ligand-binding domain-like"/>
    <property type="match status" value="1"/>
</dbReference>
<dbReference type="SUPFAM" id="SSF48008">
    <property type="entry name" value="GntR ligand-binding domain-like"/>
    <property type="match status" value="1"/>
</dbReference>
<dbReference type="SMART" id="SM00345">
    <property type="entry name" value="HTH_GNTR"/>
    <property type="match status" value="1"/>
</dbReference>
<sequence>MTAITRISREETSLRERATQALRGAILDGVFSPGQKLSERELCERLDVSRSCVRESLQHLQAEGLITIVPHRGPEVTTITPAEVRDIYAVRGSLETLAVRGFVTQATPEQKQALRRHVAALAEPATAHDRAAVLNIKNQFYDVLIAGCGNSVVGQMLRQLNNRVTVLRRVSMARPGRLPETVKELDALVSAIEAGDEETAAQRCAEHIRKAAANALRNMSESGEAA</sequence>
<evidence type="ECO:0000256" key="2">
    <source>
        <dbReference type="ARBA" id="ARBA00023125"/>
    </source>
</evidence>
<dbReference type="InterPro" id="IPR011711">
    <property type="entry name" value="GntR_C"/>
</dbReference>
<evidence type="ECO:0000313" key="8">
    <source>
        <dbReference type="Proteomes" id="UP000217005"/>
    </source>
</evidence>
<dbReference type="RefSeq" id="WP_094826246.1">
    <property type="nucleotide sequence ID" value="NZ_NEVL01000003.1"/>
</dbReference>
<dbReference type="EMBL" id="NEVR01000003">
    <property type="protein sequence ID" value="OZI63978.1"/>
    <property type="molecule type" value="Genomic_DNA"/>
</dbReference>
<dbReference type="PANTHER" id="PTHR43537">
    <property type="entry name" value="TRANSCRIPTIONAL REGULATOR, GNTR FAMILY"/>
    <property type="match status" value="1"/>
</dbReference>
<dbReference type="SUPFAM" id="SSF46785">
    <property type="entry name" value="Winged helix' DNA-binding domain"/>
    <property type="match status" value="1"/>
</dbReference>
<dbReference type="Pfam" id="PF07729">
    <property type="entry name" value="FCD"/>
    <property type="match status" value="1"/>
</dbReference>
<dbReference type="Proteomes" id="UP000217005">
    <property type="component" value="Unassembled WGS sequence"/>
</dbReference>
<keyword evidence="1" id="KW-0805">Transcription regulation</keyword>
<dbReference type="PROSITE" id="PS50949">
    <property type="entry name" value="HTH_GNTR"/>
    <property type="match status" value="1"/>
</dbReference>
<dbReference type="InterPro" id="IPR036388">
    <property type="entry name" value="WH-like_DNA-bd_sf"/>
</dbReference>
<dbReference type="SMART" id="SM00895">
    <property type="entry name" value="FCD"/>
    <property type="match status" value="1"/>
</dbReference>
<dbReference type="PRINTS" id="PR00035">
    <property type="entry name" value="HTHGNTR"/>
</dbReference>
<dbReference type="GO" id="GO:0003700">
    <property type="term" value="F:DNA-binding transcription factor activity"/>
    <property type="evidence" value="ECO:0007669"/>
    <property type="project" value="InterPro"/>
</dbReference>
<evidence type="ECO:0000256" key="1">
    <source>
        <dbReference type="ARBA" id="ARBA00023015"/>
    </source>
</evidence>
<dbReference type="Pfam" id="PF00392">
    <property type="entry name" value="GntR"/>
    <property type="match status" value="1"/>
</dbReference>
<reference evidence="5 8" key="1">
    <citation type="submission" date="2017-05" db="EMBL/GenBank/DDBJ databases">
        <title>Complete and WGS of Bordetella genogroups.</title>
        <authorList>
            <person name="Spilker T."/>
            <person name="LiPuma J."/>
        </authorList>
    </citation>
    <scope>NUCLEOTIDE SEQUENCE [LARGE SCALE GENOMIC DNA]</scope>
    <source>
        <strain evidence="5 8">AU17610</strain>
    </source>
</reference>
<name>A0A261SEK5_9BORD</name>
<dbReference type="CDD" id="cd07377">
    <property type="entry name" value="WHTH_GntR"/>
    <property type="match status" value="1"/>
</dbReference>
<gene>
    <name evidence="6" type="ORF">CAL27_15435</name>
    <name evidence="5" type="ORF">CEG14_10120</name>
</gene>
<evidence type="ECO:0000313" key="6">
    <source>
        <dbReference type="EMBL" id="OZI63978.1"/>
    </source>
</evidence>
<evidence type="ECO:0000259" key="4">
    <source>
        <dbReference type="PROSITE" id="PS50949"/>
    </source>
</evidence>
<dbReference type="InterPro" id="IPR000524">
    <property type="entry name" value="Tscrpt_reg_HTH_GntR"/>
</dbReference>
<evidence type="ECO:0000313" key="7">
    <source>
        <dbReference type="Proteomes" id="UP000216354"/>
    </source>
</evidence>
<keyword evidence="2" id="KW-0238">DNA-binding</keyword>
<dbReference type="InterPro" id="IPR036390">
    <property type="entry name" value="WH_DNA-bd_sf"/>
</dbReference>
<reference evidence="6 7" key="2">
    <citation type="submission" date="2017-05" db="EMBL/GenBank/DDBJ databases">
        <title>Complete and WGS of Bordetella genogroups.</title>
        <authorList>
            <person name="Spilker T."/>
            <person name="Lipuma J."/>
        </authorList>
    </citation>
    <scope>NUCLEOTIDE SEQUENCE [LARGE SCALE GENOMIC DNA]</scope>
    <source>
        <strain evidence="6 7">AU9795</strain>
    </source>
</reference>
<dbReference type="Proteomes" id="UP000216354">
    <property type="component" value="Unassembled WGS sequence"/>
</dbReference>
<comment type="caution">
    <text evidence="5">The sequence shown here is derived from an EMBL/GenBank/DDBJ whole genome shotgun (WGS) entry which is preliminary data.</text>
</comment>
<dbReference type="OrthoDB" id="8680857at2"/>
<dbReference type="GO" id="GO:0003677">
    <property type="term" value="F:DNA binding"/>
    <property type="evidence" value="ECO:0007669"/>
    <property type="project" value="UniProtKB-KW"/>
</dbReference>
<keyword evidence="7" id="KW-1185">Reference proteome</keyword>
<evidence type="ECO:0000256" key="3">
    <source>
        <dbReference type="ARBA" id="ARBA00023163"/>
    </source>
</evidence>
<dbReference type="Gene3D" id="1.10.10.10">
    <property type="entry name" value="Winged helix-like DNA-binding domain superfamily/Winged helix DNA-binding domain"/>
    <property type="match status" value="1"/>
</dbReference>
<feature type="domain" description="HTH gntR-type" evidence="4">
    <location>
        <begin position="12"/>
        <end position="79"/>
    </location>
</feature>
<proteinExistence type="predicted"/>
<accession>A0A261SEK5</accession>
<organism evidence="5 8">
    <name type="scientific">Bordetella genomosp. 1</name>
    <dbReference type="NCBI Taxonomy" id="1395607"/>
    <lineage>
        <taxon>Bacteria</taxon>
        <taxon>Pseudomonadati</taxon>
        <taxon>Pseudomonadota</taxon>
        <taxon>Betaproteobacteria</taxon>
        <taxon>Burkholderiales</taxon>
        <taxon>Alcaligenaceae</taxon>
        <taxon>Bordetella</taxon>
    </lineage>
</organism>
<dbReference type="AlphaFoldDB" id="A0A261SEK5"/>